<reference evidence="5" key="1">
    <citation type="submission" date="2016-09" db="EMBL/GenBank/DDBJ databases">
        <authorList>
            <person name="Gulvik C.A."/>
        </authorList>
    </citation>
    <scope>NUCLEOTIDE SEQUENCE [LARGE SCALE GENOMIC DNA]</scope>
    <source>
        <strain evidence="5">LMG 26676</strain>
    </source>
</reference>
<dbReference type="PANTHER" id="PTHR33434:SF2">
    <property type="entry name" value="FATTY ACID-BINDING PROTEIN TM_1468"/>
    <property type="match status" value="1"/>
</dbReference>
<evidence type="ECO:0000256" key="2">
    <source>
        <dbReference type="ARBA" id="ARBA00023121"/>
    </source>
</evidence>
<dbReference type="EMBL" id="MIKC01000038">
    <property type="protein sequence ID" value="OEG21778.1"/>
    <property type="molecule type" value="Genomic_DNA"/>
</dbReference>
<dbReference type="InterPro" id="IPR003797">
    <property type="entry name" value="DegV"/>
</dbReference>
<keyword evidence="2" id="KW-0446">Lipid-binding</keyword>
<evidence type="ECO:0000313" key="4">
    <source>
        <dbReference type="EMBL" id="OEG21778.1"/>
    </source>
</evidence>
<dbReference type="AlphaFoldDB" id="A0A1E5HA00"/>
<dbReference type="InterPro" id="IPR048394">
    <property type="entry name" value="FakA-like_M"/>
</dbReference>
<dbReference type="PROSITE" id="PS51482">
    <property type="entry name" value="DEGV"/>
    <property type="match status" value="1"/>
</dbReference>
<dbReference type="SUPFAM" id="SSF82549">
    <property type="entry name" value="DAK1/DegV-like"/>
    <property type="match status" value="1"/>
</dbReference>
<dbReference type="Pfam" id="PF02645">
    <property type="entry name" value="DegV"/>
    <property type="match status" value="1"/>
</dbReference>
<dbReference type="Pfam" id="PF21645">
    <property type="entry name" value="FakA-like_M"/>
    <property type="match status" value="1"/>
</dbReference>
<proteinExistence type="predicted"/>
<evidence type="ECO:0000259" key="3">
    <source>
        <dbReference type="Pfam" id="PF21645"/>
    </source>
</evidence>
<accession>A0A1E5HA00</accession>
<feature type="domain" description="Fatty acid kinase subunit A-like middle" evidence="3">
    <location>
        <begin position="53"/>
        <end position="126"/>
    </location>
</feature>
<dbReference type="GO" id="GO:0008289">
    <property type="term" value="F:lipid binding"/>
    <property type="evidence" value="ECO:0007669"/>
    <property type="project" value="UniProtKB-KW"/>
</dbReference>
<evidence type="ECO:0000313" key="5">
    <source>
        <dbReference type="Proteomes" id="UP000094469"/>
    </source>
</evidence>
<keyword evidence="5" id="KW-1185">Reference proteome</keyword>
<evidence type="ECO:0000256" key="1">
    <source>
        <dbReference type="ARBA" id="ARBA00003238"/>
    </source>
</evidence>
<dbReference type="Proteomes" id="UP000094469">
    <property type="component" value="Unassembled WGS sequence"/>
</dbReference>
<dbReference type="PANTHER" id="PTHR33434">
    <property type="entry name" value="DEGV DOMAIN-CONTAINING PROTEIN DR_1986-RELATED"/>
    <property type="match status" value="1"/>
</dbReference>
<protein>
    <recommendedName>
        <fullName evidence="3">Fatty acid kinase subunit A-like middle domain-containing protein</fullName>
    </recommendedName>
</protein>
<comment type="caution">
    <text evidence="4">The sequence shown here is derived from an EMBL/GenBank/DDBJ whole genome shotgun (WGS) entry which is preliminary data.</text>
</comment>
<name>A0A1E5HA00_9ENTE</name>
<dbReference type="Gene3D" id="3.40.50.10170">
    <property type="match status" value="1"/>
</dbReference>
<sequence length="207" mass="23202">MDAGAKGFYLFIEGFTSAFVDHTTVPQSTIGSNDAINISISKTEHIYNSEPAYRFCTEVLLENVTQTKQEIQKGLSVYGDSLIVAVNREKARIHIHSNEPDQVLNYLSQIGQPIQQKADDMLLQYQVNQHKKASIALVTDSVADLPADYLLDNQIHVLPMNILLGDTSYIDKITIQSSQFFEMNKKQGVRATSSQPTMKTVENLFLF</sequence>
<dbReference type="InterPro" id="IPR050270">
    <property type="entry name" value="DegV_domain_contain"/>
</dbReference>
<organism evidence="4 5">
    <name type="scientific">Enterococcus ureilyticus</name>
    <dbReference type="NCBI Taxonomy" id="1131292"/>
    <lineage>
        <taxon>Bacteria</taxon>
        <taxon>Bacillati</taxon>
        <taxon>Bacillota</taxon>
        <taxon>Bacilli</taxon>
        <taxon>Lactobacillales</taxon>
        <taxon>Enterococcaceae</taxon>
        <taxon>Enterococcus</taxon>
    </lineage>
</organism>
<gene>
    <name evidence="4" type="ORF">BCR24_05710</name>
</gene>
<comment type="function">
    <text evidence="1">May bind long-chain fatty acids, such as palmitate, and may play a role in lipid transport or fatty acid metabolism.</text>
</comment>
<dbReference type="STRING" id="1131292.BCR24_05710"/>